<feature type="transmembrane region" description="Helical" evidence="2">
    <location>
        <begin position="279"/>
        <end position="298"/>
    </location>
</feature>
<feature type="transmembrane region" description="Helical" evidence="2">
    <location>
        <begin position="197"/>
        <end position="218"/>
    </location>
</feature>
<keyword evidence="4" id="KW-1185">Reference proteome</keyword>
<keyword evidence="2" id="KW-0472">Membrane</keyword>
<name>A0A512DCJ6_9CELL</name>
<organism evidence="3 4">
    <name type="scientific">Cellulomonas aerilata</name>
    <dbReference type="NCBI Taxonomy" id="515326"/>
    <lineage>
        <taxon>Bacteria</taxon>
        <taxon>Bacillati</taxon>
        <taxon>Actinomycetota</taxon>
        <taxon>Actinomycetes</taxon>
        <taxon>Micrococcales</taxon>
        <taxon>Cellulomonadaceae</taxon>
        <taxon>Cellulomonas</taxon>
    </lineage>
</organism>
<evidence type="ECO:0000256" key="1">
    <source>
        <dbReference type="SAM" id="MobiDB-lite"/>
    </source>
</evidence>
<dbReference type="OrthoDB" id="3217553at2"/>
<feature type="region of interest" description="Disordered" evidence="1">
    <location>
        <begin position="1"/>
        <end position="31"/>
    </location>
</feature>
<dbReference type="Pfam" id="PF12730">
    <property type="entry name" value="ABC2_membrane_4"/>
    <property type="match status" value="1"/>
</dbReference>
<protein>
    <submittedName>
        <fullName evidence="3">ABC transporter permease</fullName>
    </submittedName>
</protein>
<evidence type="ECO:0000313" key="4">
    <source>
        <dbReference type="Proteomes" id="UP000321181"/>
    </source>
</evidence>
<feature type="transmembrane region" description="Helical" evidence="2">
    <location>
        <begin position="57"/>
        <end position="74"/>
    </location>
</feature>
<dbReference type="PANTHER" id="PTHR37305:SF1">
    <property type="entry name" value="MEMBRANE PROTEIN"/>
    <property type="match status" value="1"/>
</dbReference>
<dbReference type="PANTHER" id="PTHR37305">
    <property type="entry name" value="INTEGRAL MEMBRANE PROTEIN-RELATED"/>
    <property type="match status" value="1"/>
</dbReference>
<feature type="compositionally biased region" description="Low complexity" evidence="1">
    <location>
        <begin position="13"/>
        <end position="31"/>
    </location>
</feature>
<proteinExistence type="predicted"/>
<keyword evidence="2" id="KW-1133">Transmembrane helix</keyword>
<evidence type="ECO:0000313" key="3">
    <source>
        <dbReference type="EMBL" id="GEO34202.1"/>
    </source>
</evidence>
<evidence type="ECO:0000256" key="2">
    <source>
        <dbReference type="SAM" id="Phobius"/>
    </source>
</evidence>
<dbReference type="Proteomes" id="UP000321181">
    <property type="component" value="Unassembled WGS sequence"/>
</dbReference>
<dbReference type="RefSeq" id="WP_146903353.1">
    <property type="nucleotide sequence ID" value="NZ_BAAARM010000003.1"/>
</dbReference>
<reference evidence="3 4" key="1">
    <citation type="submission" date="2019-07" db="EMBL/GenBank/DDBJ databases">
        <title>Whole genome shotgun sequence of Cellulomonas aerilata NBRC 106308.</title>
        <authorList>
            <person name="Hosoyama A."/>
            <person name="Uohara A."/>
            <person name="Ohji S."/>
            <person name="Ichikawa N."/>
        </authorList>
    </citation>
    <scope>NUCLEOTIDE SEQUENCE [LARGE SCALE GENOMIC DNA]</scope>
    <source>
        <strain evidence="3 4">NBRC 106308</strain>
    </source>
</reference>
<dbReference type="EMBL" id="BJYY01000013">
    <property type="protein sequence ID" value="GEO34202.1"/>
    <property type="molecule type" value="Genomic_DNA"/>
</dbReference>
<dbReference type="AlphaFoldDB" id="A0A512DCJ6"/>
<accession>A0A512DCJ6</accession>
<keyword evidence="2" id="KW-0812">Transmembrane</keyword>
<gene>
    <name evidence="3" type="ORF">CAE01nite_19270</name>
</gene>
<feature type="transmembrane region" description="Helical" evidence="2">
    <location>
        <begin position="149"/>
        <end position="177"/>
    </location>
</feature>
<comment type="caution">
    <text evidence="3">The sequence shown here is derived from an EMBL/GenBank/DDBJ whole genome shotgun (WGS) entry which is preliminary data.</text>
</comment>
<sequence length="305" mass="31603">MSAAEQRTAADVGDPAPGRGATPARRSPAPATTAVRGGWLRFLRSELWLVYGRRRNWVGALVLASVPVIIAVAVRVSPPSGGGPGFFDLITANGLFVALAALTLELPLFLPIAVATIAGDAVAGEANLGTLRYLLVVPVDRTRLLVVKFAALVIFTVSATLLVAAVGAVMGLVLFGGGPMLTLSGTTVSFAAGLGRLALVCAYLSICLVALGAIGLFISTLTEQPIGATIAVLVLTLASQIMDAIPQLSAIHEYLPTHYWLAFGDLLRDPIALDGLEPGIVSALAYTAVFTTAAWARFTTRDISS</sequence>